<gene>
    <name evidence="10" type="ORF">ACFSOY_18285</name>
</gene>
<dbReference type="InterPro" id="IPR036640">
    <property type="entry name" value="ABC1_TM_sf"/>
</dbReference>
<comment type="caution">
    <text evidence="10">The sequence shown here is derived from an EMBL/GenBank/DDBJ whole genome shotgun (WGS) entry which is preliminary data.</text>
</comment>
<dbReference type="InterPro" id="IPR027417">
    <property type="entry name" value="P-loop_NTPase"/>
</dbReference>
<name>A0ABW5A0Z3_9BACL</name>
<dbReference type="RefSeq" id="WP_386049133.1">
    <property type="nucleotide sequence ID" value="NZ_JBHUIO010000011.1"/>
</dbReference>
<dbReference type="InterPro" id="IPR003593">
    <property type="entry name" value="AAA+_ATPase"/>
</dbReference>
<keyword evidence="11" id="KW-1185">Reference proteome</keyword>
<proteinExistence type="predicted"/>
<dbReference type="SMART" id="SM00382">
    <property type="entry name" value="AAA"/>
    <property type="match status" value="1"/>
</dbReference>
<dbReference type="SUPFAM" id="SSF90123">
    <property type="entry name" value="ABC transporter transmembrane region"/>
    <property type="match status" value="1"/>
</dbReference>
<dbReference type="PROSITE" id="PS50929">
    <property type="entry name" value="ABC_TM1F"/>
    <property type="match status" value="1"/>
</dbReference>
<dbReference type="EMBL" id="JBHUIO010000011">
    <property type="protein sequence ID" value="MFD2171917.1"/>
    <property type="molecule type" value="Genomic_DNA"/>
</dbReference>
<feature type="transmembrane region" description="Helical" evidence="7">
    <location>
        <begin position="132"/>
        <end position="157"/>
    </location>
</feature>
<keyword evidence="2 7" id="KW-0812">Transmembrane</keyword>
<evidence type="ECO:0000256" key="3">
    <source>
        <dbReference type="ARBA" id="ARBA00022741"/>
    </source>
</evidence>
<dbReference type="SUPFAM" id="SSF52540">
    <property type="entry name" value="P-loop containing nucleoside triphosphate hydrolases"/>
    <property type="match status" value="1"/>
</dbReference>
<evidence type="ECO:0000259" key="9">
    <source>
        <dbReference type="PROSITE" id="PS50929"/>
    </source>
</evidence>
<feature type="domain" description="ABC transmembrane type-1" evidence="9">
    <location>
        <begin position="30"/>
        <end position="308"/>
    </location>
</feature>
<keyword evidence="4 10" id="KW-0067">ATP-binding</keyword>
<evidence type="ECO:0000313" key="10">
    <source>
        <dbReference type="EMBL" id="MFD2171917.1"/>
    </source>
</evidence>
<sequence length="583" mass="64878">MFELSERSAVFRLWSKYLKPQAGRMTILWLFVLVSTSLQLINPQIVRNFIDIASGAQQDGELMTTALWFIGVALLAQLSSVAATYLGEKIAWRATNELRGDLMEHAMKLDLSFHHQTTPGTMIERIDGDVTVLANFFSQFGVRMISNLLLLIGMLVILFQVNWVVGLSFTLFSLVSYYVLNKMRHYAVSRWGETRQNSANLFGFLEERLAGTEDVRSNGAAQFVMRRLFELSRVKMRSDYKAHLAWVTSWNVTIVLFAVATAMALAFGAYLYWQGSATLGTVFLMYMYVNMLRTPVEQISQQIQDLQRAQACIKRTQELLHTESKIADGAVASLPAGALEVEFANVDFSYAEDQAVFKGLSFRLEAGKSLGLLGRTGSGKSTIAQMLLRFYDPSSGSIRLGGVELKQMSLHQLRSKVAMVTQDVQLFSGTVRDNLTFFDRSITDQQILHAFESLGLTEWFQGLPSGLDTELGAGGAGFSAGQAQLLAFTRIYLRDPGLVIFDEASSRLDPATEQLLSSAVGKLLENRTGIIIAHRLQTIQTVDQILILEQGGILEQGTREELCQQPDSRFAQLLQTGMEVSFA</sequence>
<feature type="transmembrane region" description="Helical" evidence="7">
    <location>
        <begin position="163"/>
        <end position="180"/>
    </location>
</feature>
<dbReference type="Gene3D" id="1.20.1560.10">
    <property type="entry name" value="ABC transporter type 1, transmembrane domain"/>
    <property type="match status" value="1"/>
</dbReference>
<keyword evidence="6 7" id="KW-0472">Membrane</keyword>
<dbReference type="InterPro" id="IPR011527">
    <property type="entry name" value="ABC1_TM_dom"/>
</dbReference>
<evidence type="ECO:0000256" key="4">
    <source>
        <dbReference type="ARBA" id="ARBA00022840"/>
    </source>
</evidence>
<evidence type="ECO:0000256" key="5">
    <source>
        <dbReference type="ARBA" id="ARBA00022989"/>
    </source>
</evidence>
<reference evidence="11" key="1">
    <citation type="journal article" date="2019" name="Int. J. Syst. Evol. Microbiol.">
        <title>The Global Catalogue of Microorganisms (GCM) 10K type strain sequencing project: providing services to taxonomists for standard genome sequencing and annotation.</title>
        <authorList>
            <consortium name="The Broad Institute Genomics Platform"/>
            <consortium name="The Broad Institute Genome Sequencing Center for Infectious Disease"/>
            <person name="Wu L."/>
            <person name="Ma J."/>
        </authorList>
    </citation>
    <scope>NUCLEOTIDE SEQUENCE [LARGE SCALE GENOMIC DNA]</scope>
    <source>
        <strain evidence="11">CGMCC 1.13574</strain>
    </source>
</reference>
<evidence type="ECO:0000256" key="2">
    <source>
        <dbReference type="ARBA" id="ARBA00022692"/>
    </source>
</evidence>
<evidence type="ECO:0000256" key="7">
    <source>
        <dbReference type="SAM" id="Phobius"/>
    </source>
</evidence>
<keyword evidence="5 7" id="KW-1133">Transmembrane helix</keyword>
<keyword evidence="3" id="KW-0547">Nucleotide-binding</keyword>
<protein>
    <submittedName>
        <fullName evidence="10">ABC transporter ATP-binding protein</fullName>
    </submittedName>
</protein>
<evidence type="ECO:0000256" key="1">
    <source>
        <dbReference type="ARBA" id="ARBA00004651"/>
    </source>
</evidence>
<dbReference type="PROSITE" id="PS50893">
    <property type="entry name" value="ABC_TRANSPORTER_2"/>
    <property type="match status" value="1"/>
</dbReference>
<dbReference type="GO" id="GO:0005524">
    <property type="term" value="F:ATP binding"/>
    <property type="evidence" value="ECO:0007669"/>
    <property type="project" value="UniProtKB-KW"/>
</dbReference>
<dbReference type="InterPro" id="IPR039421">
    <property type="entry name" value="Type_1_exporter"/>
</dbReference>
<evidence type="ECO:0000313" key="11">
    <source>
        <dbReference type="Proteomes" id="UP001597343"/>
    </source>
</evidence>
<dbReference type="Gene3D" id="3.40.50.300">
    <property type="entry name" value="P-loop containing nucleotide triphosphate hydrolases"/>
    <property type="match status" value="1"/>
</dbReference>
<feature type="transmembrane region" description="Helical" evidence="7">
    <location>
        <begin position="67"/>
        <end position="86"/>
    </location>
</feature>
<dbReference type="PANTHER" id="PTHR43394:SF1">
    <property type="entry name" value="ATP-BINDING CASSETTE SUB-FAMILY B MEMBER 10, MITOCHONDRIAL"/>
    <property type="match status" value="1"/>
</dbReference>
<accession>A0ABW5A0Z3</accession>
<dbReference type="CDD" id="cd07346">
    <property type="entry name" value="ABC_6TM_exporters"/>
    <property type="match status" value="1"/>
</dbReference>
<feature type="transmembrane region" description="Helical" evidence="7">
    <location>
        <begin position="271"/>
        <end position="289"/>
    </location>
</feature>
<dbReference type="InterPro" id="IPR003439">
    <property type="entry name" value="ABC_transporter-like_ATP-bd"/>
</dbReference>
<feature type="transmembrane region" description="Helical" evidence="7">
    <location>
        <begin position="243"/>
        <end position="265"/>
    </location>
</feature>
<feature type="domain" description="ABC transporter" evidence="8">
    <location>
        <begin position="341"/>
        <end position="575"/>
    </location>
</feature>
<organism evidence="10 11">
    <name type="scientific">Tumebacillus lipolyticus</name>
    <dbReference type="NCBI Taxonomy" id="1280370"/>
    <lineage>
        <taxon>Bacteria</taxon>
        <taxon>Bacillati</taxon>
        <taxon>Bacillota</taxon>
        <taxon>Bacilli</taxon>
        <taxon>Bacillales</taxon>
        <taxon>Alicyclobacillaceae</taxon>
        <taxon>Tumebacillus</taxon>
    </lineage>
</organism>
<evidence type="ECO:0000259" key="8">
    <source>
        <dbReference type="PROSITE" id="PS50893"/>
    </source>
</evidence>
<evidence type="ECO:0000256" key="6">
    <source>
        <dbReference type="ARBA" id="ARBA00023136"/>
    </source>
</evidence>
<comment type="subcellular location">
    <subcellularLocation>
        <location evidence="1">Cell membrane</location>
        <topology evidence="1">Multi-pass membrane protein</topology>
    </subcellularLocation>
</comment>
<dbReference type="Pfam" id="PF00664">
    <property type="entry name" value="ABC_membrane"/>
    <property type="match status" value="1"/>
</dbReference>
<dbReference type="Proteomes" id="UP001597343">
    <property type="component" value="Unassembled WGS sequence"/>
</dbReference>
<dbReference type="Pfam" id="PF00005">
    <property type="entry name" value="ABC_tran"/>
    <property type="match status" value="1"/>
</dbReference>
<dbReference type="PANTHER" id="PTHR43394">
    <property type="entry name" value="ATP-DEPENDENT PERMEASE MDL1, MITOCHONDRIAL"/>
    <property type="match status" value="1"/>
</dbReference>